<comment type="caution">
    <text evidence="1">The sequence shown here is derived from an EMBL/GenBank/DDBJ whole genome shotgun (WGS) entry which is preliminary data.</text>
</comment>
<evidence type="ECO:0000313" key="1">
    <source>
        <dbReference type="EMBL" id="TCS96576.1"/>
    </source>
</evidence>
<keyword evidence="2" id="KW-1185">Reference proteome</keyword>
<proteinExistence type="predicted"/>
<dbReference type="EMBL" id="SMAG01000001">
    <property type="protein sequence ID" value="TCS96576.1"/>
    <property type="molecule type" value="Genomic_DNA"/>
</dbReference>
<protein>
    <submittedName>
        <fullName evidence="1">Uncharacterized protein</fullName>
    </submittedName>
</protein>
<gene>
    <name evidence="1" type="ORF">EDD58_101211</name>
</gene>
<evidence type="ECO:0000313" key="2">
    <source>
        <dbReference type="Proteomes" id="UP000294937"/>
    </source>
</evidence>
<organism evidence="1 2">
    <name type="scientific">Hazenella coriacea</name>
    <dbReference type="NCBI Taxonomy" id="1179467"/>
    <lineage>
        <taxon>Bacteria</taxon>
        <taxon>Bacillati</taxon>
        <taxon>Bacillota</taxon>
        <taxon>Bacilli</taxon>
        <taxon>Bacillales</taxon>
        <taxon>Thermoactinomycetaceae</taxon>
        <taxon>Hazenella</taxon>
    </lineage>
</organism>
<dbReference type="RefSeq" id="WP_131922977.1">
    <property type="nucleotide sequence ID" value="NZ_SMAG01000001.1"/>
</dbReference>
<name>A0A4R3LGD9_9BACL</name>
<dbReference type="Proteomes" id="UP000294937">
    <property type="component" value="Unassembled WGS sequence"/>
</dbReference>
<accession>A0A4R3LGD9</accession>
<reference evidence="1 2" key="1">
    <citation type="submission" date="2019-03" db="EMBL/GenBank/DDBJ databases">
        <title>Genomic Encyclopedia of Type Strains, Phase IV (KMG-IV): sequencing the most valuable type-strain genomes for metagenomic binning, comparative biology and taxonomic classification.</title>
        <authorList>
            <person name="Goeker M."/>
        </authorList>
    </citation>
    <scope>NUCLEOTIDE SEQUENCE [LARGE SCALE GENOMIC DNA]</scope>
    <source>
        <strain evidence="1 2">DSM 45707</strain>
    </source>
</reference>
<dbReference type="AlphaFoldDB" id="A0A4R3LGD9"/>
<sequence length="65" mass="7695">MFYIRVPKESKNEILKEYPGQSSFTIKETPKHLFLGIFPAKEEIEMFPEIKDKIPTEEEVKKCFS</sequence>